<dbReference type="InterPro" id="IPR043133">
    <property type="entry name" value="GTP-CH-I_C/QueF"/>
</dbReference>
<keyword evidence="6" id="KW-0547">Nucleotide-binding</keyword>
<dbReference type="GO" id="GO:0006730">
    <property type="term" value="P:one-carbon metabolic process"/>
    <property type="evidence" value="ECO:0007669"/>
    <property type="project" value="UniProtKB-UniRule"/>
</dbReference>
<dbReference type="Gene3D" id="3.30.1130.10">
    <property type="match status" value="1"/>
</dbReference>
<dbReference type="KEGG" id="tgr:Tgr7_1393"/>
<evidence type="ECO:0000256" key="2">
    <source>
        <dbReference type="ARBA" id="ARBA00005080"/>
    </source>
</evidence>
<proteinExistence type="inferred from homology"/>
<dbReference type="GO" id="GO:0008270">
    <property type="term" value="F:zinc ion binding"/>
    <property type="evidence" value="ECO:0007669"/>
    <property type="project" value="UniProtKB-UniRule"/>
</dbReference>
<dbReference type="HOGENOM" id="CLU_049768_3_1_6"/>
<keyword evidence="6" id="KW-0479">Metal-binding</keyword>
<dbReference type="STRING" id="396588.Tgr7_1393"/>
<dbReference type="InterPro" id="IPR020602">
    <property type="entry name" value="GTP_CycHdrlase_I_dom"/>
</dbReference>
<feature type="binding site" evidence="6">
    <location>
        <position position="95"/>
    </location>
    <ligand>
        <name>Zn(2+)</name>
        <dbReference type="ChEBI" id="CHEBI:29105"/>
    </ligand>
</feature>
<dbReference type="eggNOG" id="COG0302">
    <property type="taxonomic scope" value="Bacteria"/>
</dbReference>
<evidence type="ECO:0000259" key="7">
    <source>
        <dbReference type="Pfam" id="PF01227"/>
    </source>
</evidence>
<feature type="binding site" evidence="6">
    <location>
        <position position="92"/>
    </location>
    <ligand>
        <name>Zn(2+)</name>
        <dbReference type="ChEBI" id="CHEBI:29105"/>
    </ligand>
</feature>
<evidence type="ECO:0000256" key="1">
    <source>
        <dbReference type="ARBA" id="ARBA00001052"/>
    </source>
</evidence>
<gene>
    <name evidence="6" type="primary">folE</name>
    <name evidence="8" type="ordered locus">Tgr7_1393</name>
</gene>
<dbReference type="PROSITE" id="PS00859">
    <property type="entry name" value="GTP_CYCLOHYDROL_1_1"/>
    <property type="match status" value="1"/>
</dbReference>
<comment type="catalytic activity">
    <reaction evidence="1 6">
        <text>GTP + H2O = 7,8-dihydroneopterin 3'-triphosphate + formate + H(+)</text>
        <dbReference type="Rhea" id="RHEA:17473"/>
        <dbReference type="ChEBI" id="CHEBI:15377"/>
        <dbReference type="ChEBI" id="CHEBI:15378"/>
        <dbReference type="ChEBI" id="CHEBI:15740"/>
        <dbReference type="ChEBI" id="CHEBI:37565"/>
        <dbReference type="ChEBI" id="CHEBI:58462"/>
        <dbReference type="EC" id="3.5.4.16"/>
    </reaction>
</comment>
<dbReference type="HAMAP" id="MF_00223">
    <property type="entry name" value="FolE"/>
    <property type="match status" value="1"/>
</dbReference>
<dbReference type="InterPro" id="IPR001474">
    <property type="entry name" value="GTP_CycHdrlase_I"/>
</dbReference>
<dbReference type="FunFam" id="3.30.1130.10:FF:000001">
    <property type="entry name" value="GTP cyclohydrolase 1"/>
    <property type="match status" value="1"/>
</dbReference>
<dbReference type="GO" id="GO:0005525">
    <property type="term" value="F:GTP binding"/>
    <property type="evidence" value="ECO:0007669"/>
    <property type="project" value="UniProtKB-KW"/>
</dbReference>
<dbReference type="GO" id="GO:0005737">
    <property type="term" value="C:cytoplasm"/>
    <property type="evidence" value="ECO:0007669"/>
    <property type="project" value="TreeGrafter"/>
</dbReference>
<dbReference type="GO" id="GO:0046654">
    <property type="term" value="P:tetrahydrofolate biosynthetic process"/>
    <property type="evidence" value="ECO:0007669"/>
    <property type="project" value="UniProtKB-UniRule"/>
</dbReference>
<evidence type="ECO:0000313" key="9">
    <source>
        <dbReference type="Proteomes" id="UP000002383"/>
    </source>
</evidence>
<dbReference type="GO" id="GO:0006729">
    <property type="term" value="P:tetrahydrobiopterin biosynthetic process"/>
    <property type="evidence" value="ECO:0007669"/>
    <property type="project" value="TreeGrafter"/>
</dbReference>
<dbReference type="SUPFAM" id="SSF55620">
    <property type="entry name" value="Tetrahydrobiopterin biosynthesis enzymes-like"/>
    <property type="match status" value="1"/>
</dbReference>
<dbReference type="EMBL" id="CP001339">
    <property type="protein sequence ID" value="ACL72478.1"/>
    <property type="molecule type" value="Genomic_DNA"/>
</dbReference>
<accession>B8GR58</accession>
<evidence type="ECO:0000313" key="8">
    <source>
        <dbReference type="EMBL" id="ACL72478.1"/>
    </source>
</evidence>
<dbReference type="InterPro" id="IPR043134">
    <property type="entry name" value="GTP-CH-I_N"/>
</dbReference>
<evidence type="ECO:0000256" key="3">
    <source>
        <dbReference type="ARBA" id="ARBA00008085"/>
    </source>
</evidence>
<dbReference type="PANTHER" id="PTHR11109:SF7">
    <property type="entry name" value="GTP CYCLOHYDROLASE 1"/>
    <property type="match status" value="1"/>
</dbReference>
<name>B8GR58_THISH</name>
<evidence type="ECO:0000256" key="5">
    <source>
        <dbReference type="ARBA" id="ARBA00022801"/>
    </source>
</evidence>
<feature type="binding site" evidence="6">
    <location>
        <position position="163"/>
    </location>
    <ligand>
        <name>Zn(2+)</name>
        <dbReference type="ChEBI" id="CHEBI:29105"/>
    </ligand>
</feature>
<comment type="subunit">
    <text evidence="6">Homopolymer.</text>
</comment>
<evidence type="ECO:0000256" key="6">
    <source>
        <dbReference type="HAMAP-Rule" id="MF_00223"/>
    </source>
</evidence>
<organism evidence="8 9">
    <name type="scientific">Thioalkalivibrio sulfidiphilus (strain HL-EbGR7)</name>
    <dbReference type="NCBI Taxonomy" id="396588"/>
    <lineage>
        <taxon>Bacteria</taxon>
        <taxon>Pseudomonadati</taxon>
        <taxon>Pseudomonadota</taxon>
        <taxon>Gammaproteobacteria</taxon>
        <taxon>Chromatiales</taxon>
        <taxon>Ectothiorhodospiraceae</taxon>
        <taxon>Thioalkalivibrio</taxon>
    </lineage>
</organism>
<keyword evidence="4 6" id="KW-0554">One-carbon metabolism</keyword>
<dbReference type="NCBIfam" id="TIGR00063">
    <property type="entry name" value="folE"/>
    <property type="match status" value="1"/>
</dbReference>
<keyword evidence="6" id="KW-0342">GTP-binding</keyword>
<feature type="domain" description="GTP cyclohydrolase I" evidence="7">
    <location>
        <begin position="23"/>
        <end position="199"/>
    </location>
</feature>
<reference evidence="8 9" key="1">
    <citation type="journal article" date="2011" name="Stand. Genomic Sci.">
        <title>Complete genome sequence of 'Thioalkalivibrio sulfidophilus' HL-EbGr7.</title>
        <authorList>
            <person name="Muyzer G."/>
            <person name="Sorokin D.Y."/>
            <person name="Mavromatis K."/>
            <person name="Lapidus A."/>
            <person name="Clum A."/>
            <person name="Ivanova N."/>
            <person name="Pati A."/>
            <person name="d'Haeseleer P."/>
            <person name="Woyke T."/>
            <person name="Kyrpides N.C."/>
        </authorList>
    </citation>
    <scope>NUCLEOTIDE SEQUENCE [LARGE SCALE GENOMIC DNA]</scope>
    <source>
        <strain evidence="8 9">HL-EbGR7</strain>
    </source>
</reference>
<dbReference type="AlphaFoldDB" id="B8GR58"/>
<dbReference type="Proteomes" id="UP000002383">
    <property type="component" value="Chromosome"/>
</dbReference>
<dbReference type="Gene3D" id="1.10.286.10">
    <property type="match status" value="1"/>
</dbReference>
<dbReference type="NCBIfam" id="NF006825">
    <property type="entry name" value="PRK09347.1-2"/>
    <property type="match status" value="1"/>
</dbReference>
<dbReference type="PANTHER" id="PTHR11109">
    <property type="entry name" value="GTP CYCLOHYDROLASE I"/>
    <property type="match status" value="1"/>
</dbReference>
<comment type="similarity">
    <text evidence="3 6">Belongs to the GTP cyclohydrolase I family.</text>
</comment>
<dbReference type="GO" id="GO:0003934">
    <property type="term" value="F:GTP cyclohydrolase I activity"/>
    <property type="evidence" value="ECO:0007669"/>
    <property type="project" value="UniProtKB-UniRule"/>
</dbReference>
<sequence>MSHHDCCEQEDDFPGADAEQRMAEDYTRIIRGLGEDPDRNGLIGTPLRAARAMSYLTRGYHQSLDELVNGALFETDNDEMVLVRDIEFYSLCEHHLLPFLGRCHVAYLPKGRVIGLSKIARIVDMFARRLQIQETLTRQIAEAIESVTDARGVAVVMEAKHMCMMMRGVEKQNSTMTTSMMTGTFRNDARTRAEFMGLIR</sequence>
<dbReference type="NCBIfam" id="NF006826">
    <property type="entry name" value="PRK09347.1-3"/>
    <property type="match status" value="1"/>
</dbReference>
<dbReference type="UniPathway" id="UPA00848">
    <property type="reaction ID" value="UER00151"/>
</dbReference>
<keyword evidence="5 6" id="KW-0378">Hydrolase</keyword>
<protein>
    <recommendedName>
        <fullName evidence="6">GTP cyclohydrolase 1</fullName>
        <ecNumber evidence="6">3.5.4.16</ecNumber>
    </recommendedName>
    <alternativeName>
        <fullName evidence="6">GTP cyclohydrolase I</fullName>
        <shortName evidence="6">GTP-CH-I</shortName>
    </alternativeName>
</protein>
<dbReference type="OrthoDB" id="9801207at2"/>
<keyword evidence="9" id="KW-1185">Reference proteome</keyword>
<dbReference type="EC" id="3.5.4.16" evidence="6"/>
<dbReference type="Pfam" id="PF01227">
    <property type="entry name" value="GTP_cyclohydroI"/>
    <property type="match status" value="1"/>
</dbReference>
<evidence type="ECO:0000256" key="4">
    <source>
        <dbReference type="ARBA" id="ARBA00022563"/>
    </source>
</evidence>
<dbReference type="InterPro" id="IPR018234">
    <property type="entry name" value="GTP_CycHdrlase_I_CS"/>
</dbReference>
<keyword evidence="6" id="KW-0862">Zinc</keyword>
<comment type="pathway">
    <text evidence="2 6">Cofactor biosynthesis; 7,8-dihydroneopterin triphosphate biosynthesis; 7,8-dihydroneopterin triphosphate from GTP: step 1/1.</text>
</comment>